<dbReference type="InterPro" id="IPR001680">
    <property type="entry name" value="WD40_rpt"/>
</dbReference>
<dbReference type="InterPro" id="IPR044536">
    <property type="entry name" value="PEX7"/>
</dbReference>
<evidence type="ECO:0000256" key="3">
    <source>
        <dbReference type="ARBA" id="ARBA00022448"/>
    </source>
</evidence>
<keyword evidence="7" id="KW-0653">Protein transport</keyword>
<dbReference type="InterPro" id="IPR036322">
    <property type="entry name" value="WD40_repeat_dom_sf"/>
</dbReference>
<evidence type="ECO:0000256" key="11">
    <source>
        <dbReference type="PROSITE-ProRule" id="PRU00221"/>
    </source>
</evidence>
<evidence type="ECO:0000313" key="13">
    <source>
        <dbReference type="Proteomes" id="UP001145021"/>
    </source>
</evidence>
<dbReference type="AlphaFoldDB" id="A0A9W7XMQ1"/>
<feature type="repeat" description="WD" evidence="11">
    <location>
        <begin position="244"/>
        <end position="279"/>
    </location>
</feature>
<dbReference type="PANTHER" id="PTHR46027">
    <property type="entry name" value="PEROXISOMAL TARGETING SIGNAL 2 RECEPTOR"/>
    <property type="match status" value="1"/>
</dbReference>
<dbReference type="Gene3D" id="2.130.10.10">
    <property type="entry name" value="YVTN repeat-like/Quinoprotein amine dehydrogenase"/>
    <property type="match status" value="1"/>
</dbReference>
<dbReference type="PANTHER" id="PTHR46027:SF1">
    <property type="entry name" value="PEROXISOMAL TARGETING SIGNAL 2 RECEPTOR"/>
    <property type="match status" value="1"/>
</dbReference>
<dbReference type="InterPro" id="IPR015943">
    <property type="entry name" value="WD40/YVTN_repeat-like_dom_sf"/>
</dbReference>
<evidence type="ECO:0000313" key="12">
    <source>
        <dbReference type="EMBL" id="KAJ1646365.1"/>
    </source>
</evidence>
<evidence type="ECO:0000256" key="6">
    <source>
        <dbReference type="ARBA" id="ARBA00022737"/>
    </source>
</evidence>
<dbReference type="PRINTS" id="PR00320">
    <property type="entry name" value="GPROTEINBRPT"/>
</dbReference>
<comment type="similarity">
    <text evidence="9">Belongs to the WD repeat peroxin-7 family.</text>
</comment>
<accession>A0A9W7XMQ1</accession>
<dbReference type="GO" id="GO:0005829">
    <property type="term" value="C:cytosol"/>
    <property type="evidence" value="ECO:0007669"/>
    <property type="project" value="UniProtKB-SubCell"/>
</dbReference>
<comment type="caution">
    <text evidence="12">The sequence shown here is derived from an EMBL/GenBank/DDBJ whole genome shotgun (WGS) entry which is preliminary data.</text>
</comment>
<dbReference type="Pfam" id="PF00400">
    <property type="entry name" value="WD40"/>
    <property type="match status" value="6"/>
</dbReference>
<proteinExistence type="inferred from homology"/>
<name>A0A9W7XMQ1_9FUNG</name>
<evidence type="ECO:0000256" key="9">
    <source>
        <dbReference type="ARBA" id="ARBA00024017"/>
    </source>
</evidence>
<feature type="repeat" description="WD" evidence="11">
    <location>
        <begin position="193"/>
        <end position="235"/>
    </location>
</feature>
<keyword evidence="3" id="KW-0813">Transport</keyword>
<keyword evidence="6" id="KW-0677">Repeat</keyword>
<feature type="repeat" description="WD" evidence="11">
    <location>
        <begin position="81"/>
        <end position="95"/>
    </location>
</feature>
<dbReference type="PROSITE" id="PS00678">
    <property type="entry name" value="WD_REPEATS_1"/>
    <property type="match status" value="1"/>
</dbReference>
<evidence type="ECO:0000256" key="1">
    <source>
        <dbReference type="ARBA" id="ARBA00004253"/>
    </source>
</evidence>
<feature type="repeat" description="WD" evidence="11">
    <location>
        <begin position="148"/>
        <end position="181"/>
    </location>
</feature>
<evidence type="ECO:0000256" key="7">
    <source>
        <dbReference type="ARBA" id="ARBA00022927"/>
    </source>
</evidence>
<evidence type="ECO:0000256" key="8">
    <source>
        <dbReference type="ARBA" id="ARBA00023140"/>
    </source>
</evidence>
<feature type="repeat" description="WD" evidence="11">
    <location>
        <begin position="105"/>
        <end position="147"/>
    </location>
</feature>
<dbReference type="Proteomes" id="UP001145021">
    <property type="component" value="Unassembled WGS sequence"/>
</dbReference>
<evidence type="ECO:0000256" key="4">
    <source>
        <dbReference type="ARBA" id="ARBA00022490"/>
    </source>
</evidence>
<keyword evidence="12" id="KW-0675">Receptor</keyword>
<dbReference type="PROSITE" id="PS50082">
    <property type="entry name" value="WD_REPEATS_2"/>
    <property type="match status" value="5"/>
</dbReference>
<comment type="subcellular location">
    <subcellularLocation>
        <location evidence="2">Cytoplasm</location>
        <location evidence="2">Cytosol</location>
    </subcellularLocation>
    <subcellularLocation>
        <location evidence="1">Peroxisome matrix</location>
    </subcellularLocation>
</comment>
<keyword evidence="4" id="KW-0963">Cytoplasm</keyword>
<dbReference type="CDD" id="cd00200">
    <property type="entry name" value="WD40"/>
    <property type="match status" value="1"/>
</dbReference>
<keyword evidence="8" id="KW-0576">Peroxisome</keyword>
<gene>
    <name evidence="12" type="primary">PEX7</name>
    <name evidence="12" type="ORF">LPJ64_002164</name>
</gene>
<evidence type="ECO:0000256" key="5">
    <source>
        <dbReference type="ARBA" id="ARBA00022574"/>
    </source>
</evidence>
<keyword evidence="5 11" id="KW-0853">WD repeat</keyword>
<dbReference type="GO" id="GO:0005782">
    <property type="term" value="C:peroxisomal matrix"/>
    <property type="evidence" value="ECO:0007669"/>
    <property type="project" value="UniProtKB-SubCell"/>
</dbReference>
<protein>
    <recommendedName>
        <fullName evidence="10">Peroxin-7</fullName>
    </recommendedName>
</protein>
<dbReference type="SMART" id="SM00320">
    <property type="entry name" value="WD40"/>
    <property type="match status" value="6"/>
</dbReference>
<dbReference type="InterPro" id="IPR020472">
    <property type="entry name" value="WD40_PAC1"/>
</dbReference>
<organism evidence="12 13">
    <name type="scientific">Coemansia asiatica</name>
    <dbReference type="NCBI Taxonomy" id="1052880"/>
    <lineage>
        <taxon>Eukaryota</taxon>
        <taxon>Fungi</taxon>
        <taxon>Fungi incertae sedis</taxon>
        <taxon>Zoopagomycota</taxon>
        <taxon>Kickxellomycotina</taxon>
        <taxon>Kickxellomycetes</taxon>
        <taxon>Kickxellales</taxon>
        <taxon>Kickxellaceae</taxon>
        <taxon>Coemansia</taxon>
    </lineage>
</organism>
<keyword evidence="13" id="KW-1185">Reference proteome</keyword>
<dbReference type="InterPro" id="IPR019775">
    <property type="entry name" value="WD40_repeat_CS"/>
</dbReference>
<dbReference type="GO" id="GO:0016558">
    <property type="term" value="P:protein import into peroxisome matrix"/>
    <property type="evidence" value="ECO:0007669"/>
    <property type="project" value="InterPro"/>
</dbReference>
<evidence type="ECO:0000256" key="10">
    <source>
        <dbReference type="ARBA" id="ARBA00032565"/>
    </source>
</evidence>
<dbReference type="EMBL" id="JANBOH010000064">
    <property type="protein sequence ID" value="KAJ1646365.1"/>
    <property type="molecule type" value="Genomic_DNA"/>
</dbReference>
<sequence length="318" mass="35622">MSARFRTAGFKGYAVKFSPFTDQLLAAATSANFGLVGNGRLCILSTPNPNPNPHTLHPVQQYDTQDGLFDLSWNEVHENQLVTASGDGSIKLWDITLPSHPVASWKEHQREVMSIEWNFVAKSTFLSSSWDGSIKLWNPSAPQSLRTFNDHQGCVYASSWAPQRADQFASCGEDKCIKLWSTNQPNARPIASFTGHSDQVVSLDWNKYSSDLFVTSSTDRTIKTWDIRNPRANVAMFGPFEFPVRRVKFSPFSPNFIAAAGYDMSASIWDIRNGSVVFVHDAHKEFVFGIDWSLFHPGLIASCSWDEQIHVFNAPIPQ</sequence>
<evidence type="ECO:0000256" key="2">
    <source>
        <dbReference type="ARBA" id="ARBA00004514"/>
    </source>
</evidence>
<reference evidence="12" key="1">
    <citation type="submission" date="2022-07" db="EMBL/GenBank/DDBJ databases">
        <title>Phylogenomic reconstructions and comparative analyses of Kickxellomycotina fungi.</title>
        <authorList>
            <person name="Reynolds N.K."/>
            <person name="Stajich J.E."/>
            <person name="Barry K."/>
            <person name="Grigoriev I.V."/>
            <person name="Crous P."/>
            <person name="Smith M.E."/>
        </authorList>
    </citation>
    <scope>NUCLEOTIDE SEQUENCE</scope>
    <source>
        <strain evidence="12">NBRC 105413</strain>
    </source>
</reference>
<dbReference type="GO" id="GO:0005053">
    <property type="term" value="F:peroxisome matrix targeting signal-2 binding"/>
    <property type="evidence" value="ECO:0007669"/>
    <property type="project" value="InterPro"/>
</dbReference>
<dbReference type="PROSITE" id="PS50294">
    <property type="entry name" value="WD_REPEATS_REGION"/>
    <property type="match status" value="1"/>
</dbReference>
<dbReference type="SUPFAM" id="SSF50978">
    <property type="entry name" value="WD40 repeat-like"/>
    <property type="match status" value="1"/>
</dbReference>